<proteinExistence type="predicted"/>
<evidence type="ECO:0000256" key="6">
    <source>
        <dbReference type="RuleBase" id="RU363132"/>
    </source>
</evidence>
<feature type="region of interest" description="Disordered" evidence="7">
    <location>
        <begin position="1"/>
        <end position="90"/>
    </location>
</feature>
<dbReference type="InterPro" id="IPR044647">
    <property type="entry name" value="RTNLB17/18/21"/>
</dbReference>
<comment type="caution">
    <text evidence="9">The sequence shown here is derived from an EMBL/GenBank/DDBJ whole genome shotgun (WGS) entry which is preliminary data.</text>
</comment>
<evidence type="ECO:0000256" key="7">
    <source>
        <dbReference type="SAM" id="MobiDB-lite"/>
    </source>
</evidence>
<dbReference type="PANTHER" id="PTHR46626">
    <property type="entry name" value="RETICULON-LIKE PROTEIN B17"/>
    <property type="match status" value="1"/>
</dbReference>
<feature type="compositionally biased region" description="Basic residues" evidence="7">
    <location>
        <begin position="270"/>
        <end position="286"/>
    </location>
</feature>
<keyword evidence="10" id="KW-1185">Reference proteome</keyword>
<dbReference type="PROSITE" id="PS50845">
    <property type="entry name" value="RETICULON"/>
    <property type="match status" value="1"/>
</dbReference>
<evidence type="ECO:0000313" key="10">
    <source>
        <dbReference type="Proteomes" id="UP000886520"/>
    </source>
</evidence>
<evidence type="ECO:0000313" key="9">
    <source>
        <dbReference type="EMBL" id="KAI5075588.1"/>
    </source>
</evidence>
<dbReference type="Pfam" id="PF02453">
    <property type="entry name" value="Reticulon"/>
    <property type="match status" value="1"/>
</dbReference>
<evidence type="ECO:0000256" key="5">
    <source>
        <dbReference type="ARBA" id="ARBA00023136"/>
    </source>
</evidence>
<sequence>MGSGREGGSPSPAMASVPPRQVITSSSMLTHKMHREELLEGGSNAAADVPGGKANPSSSSRNRTPRAGNTPLHSPRSMSPLRGLSSTEVVSSEIASASLIDFQEAILRASNAQKAIPKADNYSLPEEPMDFQKQKTLKRTEELPSEALAVVTRSKSEVAHTQGGQQQLRSKSPFPPSKQRSSAEDMNHEVAVPTRSTKRIEAANASSSEWVLLDRGKSPRRSKVSSSTVMEAQDLQAERKSSRSSSRKSKIEVMEELPDPDLGMGDANRATRRAHARAHTRQHKRKASESVTVIAGAASPPDSYVAQRSPTLHQRQQLVAEYQVPPYRVERHTPVTSSPASSSSRRASREARIVATSGWLQFLGDIIMWRHIPRSALLFGLGCFCIMSASLIQDMQYSTFSVMAYMALFYLAARFMRCNFLRGSPSTLSVGLVTEADALRLIRVVLPPFNLMLQKLGDLFSGEPIVTLKVAGALWFLARAASTMNIWTLARVAYFALFTVPKCYTSYHDQIETQVRNVLHWVRSTWGACGHKKAVLFAGFLVVWNFSSVSTRICGAFLTLTFEDRSLRFLVQ</sequence>
<protein>
    <recommendedName>
        <fullName evidence="6">Reticulon-like protein</fullName>
    </recommendedName>
</protein>
<feature type="domain" description="Reticulon" evidence="8">
    <location>
        <begin position="363"/>
        <end position="519"/>
    </location>
</feature>
<keyword evidence="5" id="KW-0472">Membrane</keyword>
<gene>
    <name evidence="9" type="ORF">GOP47_0009664</name>
</gene>
<evidence type="ECO:0000256" key="2">
    <source>
        <dbReference type="ARBA" id="ARBA00022692"/>
    </source>
</evidence>
<dbReference type="Proteomes" id="UP000886520">
    <property type="component" value="Chromosome 9"/>
</dbReference>
<evidence type="ECO:0000259" key="8">
    <source>
        <dbReference type="PROSITE" id="PS50845"/>
    </source>
</evidence>
<dbReference type="GO" id="GO:0005789">
    <property type="term" value="C:endoplasmic reticulum membrane"/>
    <property type="evidence" value="ECO:0007669"/>
    <property type="project" value="UniProtKB-SubCell"/>
</dbReference>
<dbReference type="EMBL" id="JABFUD020000009">
    <property type="protein sequence ID" value="KAI5075588.1"/>
    <property type="molecule type" value="Genomic_DNA"/>
</dbReference>
<dbReference type="PANTHER" id="PTHR46626:SF2">
    <property type="entry name" value="RETICULON-LIKE PROTEIN B17"/>
    <property type="match status" value="1"/>
</dbReference>
<reference evidence="9" key="1">
    <citation type="submission" date="2021-01" db="EMBL/GenBank/DDBJ databases">
        <title>Adiantum capillus-veneris genome.</title>
        <authorList>
            <person name="Fang Y."/>
            <person name="Liao Q."/>
        </authorList>
    </citation>
    <scope>NUCLEOTIDE SEQUENCE</scope>
    <source>
        <strain evidence="9">H3</strain>
        <tissue evidence="9">Leaf</tissue>
    </source>
</reference>
<dbReference type="InterPro" id="IPR003388">
    <property type="entry name" value="Reticulon"/>
</dbReference>
<dbReference type="OrthoDB" id="567788at2759"/>
<dbReference type="AlphaFoldDB" id="A0A9D4UXW8"/>
<keyword evidence="3 6" id="KW-0256">Endoplasmic reticulum</keyword>
<evidence type="ECO:0000256" key="4">
    <source>
        <dbReference type="ARBA" id="ARBA00022989"/>
    </source>
</evidence>
<keyword evidence="4" id="KW-1133">Transmembrane helix</keyword>
<comment type="subcellular location">
    <subcellularLocation>
        <location evidence="1 6">Endoplasmic reticulum membrane</location>
        <topology evidence="1 6">Multi-pass membrane protein</topology>
    </subcellularLocation>
</comment>
<keyword evidence="2" id="KW-0812">Transmembrane</keyword>
<accession>A0A9D4UXW8</accession>
<feature type="region of interest" description="Disordered" evidence="7">
    <location>
        <begin position="152"/>
        <end position="293"/>
    </location>
</feature>
<organism evidence="9 10">
    <name type="scientific">Adiantum capillus-veneris</name>
    <name type="common">Maidenhair fern</name>
    <dbReference type="NCBI Taxonomy" id="13818"/>
    <lineage>
        <taxon>Eukaryota</taxon>
        <taxon>Viridiplantae</taxon>
        <taxon>Streptophyta</taxon>
        <taxon>Embryophyta</taxon>
        <taxon>Tracheophyta</taxon>
        <taxon>Polypodiopsida</taxon>
        <taxon>Polypodiidae</taxon>
        <taxon>Polypodiales</taxon>
        <taxon>Pteridineae</taxon>
        <taxon>Pteridaceae</taxon>
        <taxon>Vittarioideae</taxon>
        <taxon>Adiantum</taxon>
    </lineage>
</organism>
<evidence type="ECO:0000256" key="1">
    <source>
        <dbReference type="ARBA" id="ARBA00004477"/>
    </source>
</evidence>
<name>A0A9D4UXW8_ADICA</name>
<evidence type="ECO:0000256" key="3">
    <source>
        <dbReference type="ARBA" id="ARBA00022824"/>
    </source>
</evidence>